<evidence type="ECO:0000256" key="6">
    <source>
        <dbReference type="ARBA" id="ARBA00023242"/>
    </source>
</evidence>
<keyword evidence="8" id="KW-0472">Membrane</keyword>
<dbReference type="InterPro" id="IPR048411">
    <property type="entry name" value="Htt_N_HEAT_rpt-1"/>
</dbReference>
<feature type="compositionally biased region" description="Polar residues" evidence="7">
    <location>
        <begin position="457"/>
        <end position="466"/>
    </location>
</feature>
<dbReference type="EMBL" id="JAODUO010000667">
    <property type="protein sequence ID" value="KAK2176351.1"/>
    <property type="molecule type" value="Genomic_DNA"/>
</dbReference>
<evidence type="ECO:0000256" key="7">
    <source>
        <dbReference type="SAM" id="MobiDB-lite"/>
    </source>
</evidence>
<protein>
    <recommendedName>
        <fullName evidence="11">Huntingtin</fullName>
    </recommendedName>
</protein>
<feature type="compositionally biased region" description="Low complexity" evidence="7">
    <location>
        <begin position="2120"/>
        <end position="2171"/>
    </location>
</feature>
<feature type="region of interest" description="Disordered" evidence="7">
    <location>
        <begin position="2120"/>
        <end position="2248"/>
    </location>
</feature>
<dbReference type="SUPFAM" id="SSF48371">
    <property type="entry name" value="ARM repeat"/>
    <property type="match status" value="2"/>
</dbReference>
<feature type="region of interest" description="Disordered" evidence="7">
    <location>
        <begin position="422"/>
        <end position="466"/>
    </location>
</feature>
<dbReference type="InterPro" id="IPR000091">
    <property type="entry name" value="Huntingtin"/>
</dbReference>
<evidence type="ECO:0000313" key="10">
    <source>
        <dbReference type="Proteomes" id="UP001209878"/>
    </source>
</evidence>
<comment type="similarity">
    <text evidence="4">Belongs to the huntingtin family.</text>
</comment>
<dbReference type="InterPro" id="IPR011989">
    <property type="entry name" value="ARM-like"/>
</dbReference>
<organism evidence="9 10">
    <name type="scientific">Ridgeia piscesae</name>
    <name type="common">Tubeworm</name>
    <dbReference type="NCBI Taxonomy" id="27915"/>
    <lineage>
        <taxon>Eukaryota</taxon>
        <taxon>Metazoa</taxon>
        <taxon>Spiralia</taxon>
        <taxon>Lophotrochozoa</taxon>
        <taxon>Annelida</taxon>
        <taxon>Polychaeta</taxon>
        <taxon>Sedentaria</taxon>
        <taxon>Canalipalpata</taxon>
        <taxon>Sabellida</taxon>
        <taxon>Siboglinidae</taxon>
        <taxon>Ridgeia</taxon>
    </lineage>
</organism>
<keyword evidence="6" id="KW-0539">Nucleus</keyword>
<keyword evidence="8" id="KW-0812">Transmembrane</keyword>
<evidence type="ECO:0000256" key="4">
    <source>
        <dbReference type="ARBA" id="ARBA00007153"/>
    </source>
</evidence>
<reference evidence="9" key="1">
    <citation type="journal article" date="2023" name="Mol. Biol. Evol.">
        <title>Third-Generation Sequencing Reveals the Adaptive Role of the Epigenome in Three Deep-Sea Polychaetes.</title>
        <authorList>
            <person name="Perez M."/>
            <person name="Aroh O."/>
            <person name="Sun Y."/>
            <person name="Lan Y."/>
            <person name="Juniper S.K."/>
            <person name="Young C.R."/>
            <person name="Angers B."/>
            <person name="Qian P.Y."/>
        </authorList>
    </citation>
    <scope>NUCLEOTIDE SEQUENCE</scope>
    <source>
        <strain evidence="9">R07B-5</strain>
    </source>
</reference>
<evidence type="ECO:0000256" key="3">
    <source>
        <dbReference type="ARBA" id="ARBA00004496"/>
    </source>
</evidence>
<comment type="subcellular location">
    <subcellularLocation>
        <location evidence="3">Cytoplasm</location>
    </subcellularLocation>
    <subcellularLocation>
        <location evidence="2">Nucleus</location>
    </subcellularLocation>
</comment>
<dbReference type="Pfam" id="PF20926">
    <property type="entry name" value="Htt_N-HEAT_1"/>
    <property type="match status" value="1"/>
</dbReference>
<evidence type="ECO:0000256" key="5">
    <source>
        <dbReference type="ARBA" id="ARBA00022490"/>
    </source>
</evidence>
<dbReference type="GO" id="GO:0005634">
    <property type="term" value="C:nucleus"/>
    <property type="evidence" value="ECO:0007669"/>
    <property type="project" value="UniProtKB-SubCell"/>
</dbReference>
<feature type="compositionally biased region" description="Low complexity" evidence="7">
    <location>
        <begin position="2182"/>
        <end position="2194"/>
    </location>
</feature>
<feature type="compositionally biased region" description="Basic and acidic residues" evidence="7">
    <location>
        <begin position="1144"/>
        <end position="1160"/>
    </location>
</feature>
<name>A0AAD9NPY5_RIDPI</name>
<comment type="caution">
    <text evidence="9">The sequence shown here is derived from an EMBL/GenBank/DDBJ whole genome shotgun (WGS) entry which is preliminary data.</text>
</comment>
<keyword evidence="5" id="KW-0963">Cytoplasm</keyword>
<feature type="region of interest" description="Disordered" evidence="7">
    <location>
        <begin position="1742"/>
        <end position="1765"/>
    </location>
</feature>
<dbReference type="InterPro" id="IPR048412">
    <property type="entry name" value="Htt_bridge"/>
</dbReference>
<feature type="region of interest" description="Disordered" evidence="7">
    <location>
        <begin position="487"/>
        <end position="520"/>
    </location>
</feature>
<dbReference type="Gene3D" id="1.25.10.10">
    <property type="entry name" value="Leucine-rich Repeat Variant"/>
    <property type="match status" value="2"/>
</dbReference>
<feature type="transmembrane region" description="Helical" evidence="8">
    <location>
        <begin position="260"/>
        <end position="286"/>
    </location>
</feature>
<keyword evidence="10" id="KW-1185">Reference proteome</keyword>
<dbReference type="PANTHER" id="PTHR10170">
    <property type="entry name" value="HUNTINGTON DISEASE PROTEIN"/>
    <property type="match status" value="1"/>
</dbReference>
<feature type="compositionally biased region" description="Low complexity" evidence="7">
    <location>
        <begin position="2205"/>
        <end position="2248"/>
    </location>
</feature>
<dbReference type="PRINTS" id="PR00375">
    <property type="entry name" value="HUNTINGTIN"/>
</dbReference>
<dbReference type="InterPro" id="IPR024613">
    <property type="entry name" value="Huntingtin_N_HEAT_rpt-2"/>
</dbReference>
<evidence type="ECO:0000256" key="1">
    <source>
        <dbReference type="ARBA" id="ARBA00002907"/>
    </source>
</evidence>
<evidence type="ECO:0000256" key="8">
    <source>
        <dbReference type="SAM" id="Phobius"/>
    </source>
</evidence>
<dbReference type="Pfam" id="PF20925">
    <property type="entry name" value="Htt_bridge"/>
    <property type="match status" value="2"/>
</dbReference>
<evidence type="ECO:0000313" key="9">
    <source>
        <dbReference type="EMBL" id="KAK2176351.1"/>
    </source>
</evidence>
<feature type="region of interest" description="Disordered" evidence="7">
    <location>
        <begin position="1103"/>
        <end position="1160"/>
    </location>
</feature>
<feature type="compositionally biased region" description="Polar residues" evidence="7">
    <location>
        <begin position="1743"/>
        <end position="1756"/>
    </location>
</feature>
<dbReference type="PANTHER" id="PTHR10170:SF10">
    <property type="entry name" value="HUNTINGTIN"/>
    <property type="match status" value="1"/>
</dbReference>
<feature type="transmembrane region" description="Helical" evidence="8">
    <location>
        <begin position="227"/>
        <end position="253"/>
    </location>
</feature>
<gene>
    <name evidence="9" type="ORF">NP493_666g01041</name>
</gene>
<keyword evidence="8" id="KW-1133">Transmembrane helix</keyword>
<sequence length="2369" mass="256869">MANVEKLVKAFEALRVFQPNPSTEDTIRKKEPAASKKEKVANCIVITDSICASSFRNFPEFPKFLGIAIETFLMLCDDQESDIRMVADECLNRTIKTLLETNLGRLQLELYKEIKKNGPQRSVRAALWRFADMAHLIRPQKCRPYLINLLPCLTKICCRPEEAVMETVTTAMVKLCPVLMPFSTDAEVKGLVTAFMLSVGSSSASARRMAASSLTLICQHSRKPVMFFGWLLSLLLGRWGKLVVFFGWLLSLLLGRWGKLVVFFGWLLSLLLGRWGKLVVFFGWLLSLLLDMLVPVDVGRDTYPVVGALLCLRHMVPHLTGPAENEHALSDTFGEMARGDLVEGETRKGEIRKTGAKIGTRQLQQVYEVLLHYSGHDDHNVVTATLETLQQLLKAPPPLLVHMLTTPGSIVASSVFAKDIAARPTPCGTPDGRWAPTSDDTGLEDDLDRNSEVGASESGSANETSVPVFNNLEQIIDRLVVAEQPQDVVDGSGEENPKETVGEGEGNGETETGEEVLGGMRGSYSNIEIGAVLEDTAMSQSSSVDTLSEAVPQCTAALKASGSEDRLSVTNDDAPSVDVDITEAIQPDAPASKCIRPGDIGSIDDFDVPLVHCVRLLCSSFLLTGHKQGLLPDRLVRVSVKTLALGCVGAAVSLHPAVFLVRLHKSSPVDGELQRVCEVLLYSSHTDPQLKGNTAVLLGSLIEAGLRVSGGQFNTWLRQQLHNGDSGPTLEELASRLICILENDVSLATRLALTALQTCLPSILCSMQGDIGMQLMMSLLHLHSNPYWLVKVELLELLSEVDFKVIRFLENSGSCQTGRNNKYFLGRVQLQKYILDNIVLHLLGDDDSRVRQVAAQALVRLTSHLFYDMDNPHGDPVTARAHHFTSSYLEPILHEWSAPPQPLIHGLVKPYHISPTARTSVITESALSRVLALILDRLNGSTTRQLTFGCVHALALLSEEFPVTQCAASWGCNPLGAPRPPPSRSLSTGSTGSATSSLSGISWEELSSSPAGGPLPLIISLVTATPVMFHLSSHTDALHLAGNLFAGAAFKYLQNPEQVSGGDEQHWAALSDKLLVTHADLLFGHLARLLSIFAHILDETTPGPPPSKTSLPSLPNAPSLSPMKRRSKEVGSNTGTQPPGGEKVAVKPNKDLSKETERDKGRKEGLGAFYNLPQYAKLYEVLKAAYSSYKISLDLSRPDKLSMLLRATLEALSKLLEVACLPDTGKCAEELLGYLRASVCLEPIASIQCVQQLLKSLFGTNLACQCESTPSSLTGRKPGKAARLVSNVQSGLYHCCFTAPYTQFTQSLASATFRSTTQLEQDESSCLISWLRKRAERKVPAILRPDSKTDKAAVASYIRLFEPLVIKALKLYTVSSCLQLQKHVLFLLTQLIQLRVNYCLLDSDQVKYPTVSPYPSLNSYNSESITASLTQTRPGEVPHCLTLPLTQLIQLRVNYCLLDSDQVKYPTVSPYPSLNSYNSESTTAYLTQKFPSVPKYAPHIFIGFVIKQFEFIEEGQIRSSEVLIPHIFNFLVVLSYERYHSKCIIGIPKIIQLCDGIMASGQPPATHAIPALQPIVHEMFVVRNSGKADIGKELETQREVIISMLLRLIQYHQVLEMLLVVLHESHREGDDKWKRLSRQVTDMVLPLLAKQQINLDNQVALDVVHRLFEAVAPSVFRPVDVLLKAQFAPPHNVTGCHGIQRWMCLVLTVLRVLISQSKEEVILSRLQELGLLVSIPCRHGNTVAEQQPSPRETMTSDSDEEPPPEETFSRFLFQAIGLVVMEIEYSSRDTTTCSSHNEFLCQQLSHLLLYVTHMLQSGMYRRIAMVALKVLRMEAPSGCYSLQQISEAFRALSGSQPTLTLQWCNVLMLLNYEDQDWWGEILHTPRKYMLPSPGAIHRNSAASGLFIQAIHSRCNNLSKPSLVKKMLQCLEAIHLSQSGTLLILLIDKFLQTTHLAVARLCDTLACRRIEMLLADTPEETSNQLPLEDLEKLLQFMKSTGLTHSQHGVISVNTGVISVNTGSSQSTLGSSQSTLGSSQSTLGSSQSTWVISVNTGVISVNTGVISVNTGVTSVDTGVISVNTRVISVNTGVISVNTRVISVNTGVISVNTGVISVNMRSSQSTLGSSQSTRGHLVNTGSSSVTLGSSQSTLGSSQSTLGSSQSTLGSSQSTRGHLSQHGVISKGSSTPGSSQSTRGHLIKGHSALGSSQSTLGSSQSTLGSSQSTLGSSQSTLGSSQSTLGSSQSTLGHLSQHWGHLSQHWGHLSQHGVISVNTGSSQSTLGSSQSTLGSSQSTLGSSQSTLGSSQSTLGSSQSTLGSSQSTLGSSQSTLGSSQSTLGSSQSTLGSSQSTLGSSQSTLGSSQSTRGHLS</sequence>
<dbReference type="InterPro" id="IPR016024">
    <property type="entry name" value="ARM-type_fold"/>
</dbReference>
<feature type="compositionally biased region" description="Low complexity" evidence="7">
    <location>
        <begin position="1108"/>
        <end position="1122"/>
    </location>
</feature>
<evidence type="ECO:0000256" key="2">
    <source>
        <dbReference type="ARBA" id="ARBA00004123"/>
    </source>
</evidence>
<dbReference type="InterPro" id="IPR028426">
    <property type="entry name" value="Huntingtin_fam"/>
</dbReference>
<comment type="function">
    <text evidence="1">May play a role in microtubule-mediated transport or vesicle function.</text>
</comment>
<dbReference type="Pfam" id="PF12372">
    <property type="entry name" value="Htt_N-HEAT"/>
    <property type="match status" value="2"/>
</dbReference>
<dbReference type="GO" id="GO:0005737">
    <property type="term" value="C:cytoplasm"/>
    <property type="evidence" value="ECO:0007669"/>
    <property type="project" value="UniProtKB-SubCell"/>
</dbReference>
<proteinExistence type="inferred from homology"/>
<dbReference type="Proteomes" id="UP001209878">
    <property type="component" value="Unassembled WGS sequence"/>
</dbReference>
<evidence type="ECO:0008006" key="11">
    <source>
        <dbReference type="Google" id="ProtNLM"/>
    </source>
</evidence>
<feature type="region of interest" description="Disordered" evidence="7">
    <location>
        <begin position="2274"/>
        <end position="2369"/>
    </location>
</feature>
<accession>A0AAD9NPY5</accession>